<dbReference type="PANTHER" id="PTHR46889:SF7">
    <property type="entry name" value="TRANSPOSASE FOR INSERTION SEQUENCE ELEMENT IS904"/>
    <property type="match status" value="1"/>
</dbReference>
<dbReference type="InterPro" id="IPR002514">
    <property type="entry name" value="Transposase_8"/>
</dbReference>
<dbReference type="Pfam" id="PF13333">
    <property type="entry name" value="rve_2"/>
    <property type="match status" value="1"/>
</dbReference>
<dbReference type="Pfam" id="PF00665">
    <property type="entry name" value="rve"/>
    <property type="match status" value="1"/>
</dbReference>
<proteinExistence type="predicted"/>
<dbReference type="NCBIfam" id="NF033516">
    <property type="entry name" value="transpos_IS3"/>
    <property type="match status" value="1"/>
</dbReference>
<dbReference type="RefSeq" id="WP_318757674.1">
    <property type="nucleotide sequence ID" value="NZ_JAWUZT010000037.1"/>
</dbReference>
<dbReference type="Pfam" id="PF01527">
    <property type="entry name" value="HTH_Tnp_1"/>
    <property type="match status" value="1"/>
</dbReference>
<dbReference type="Proteomes" id="UP001284771">
    <property type="component" value="Unassembled WGS sequence"/>
</dbReference>
<evidence type="ECO:0000256" key="1">
    <source>
        <dbReference type="ARBA" id="ARBA00002286"/>
    </source>
</evidence>
<evidence type="ECO:0000256" key="2">
    <source>
        <dbReference type="SAM" id="Coils"/>
    </source>
</evidence>
<dbReference type="PROSITE" id="PS50994">
    <property type="entry name" value="INTEGRASE"/>
    <property type="match status" value="1"/>
</dbReference>
<dbReference type="Gene3D" id="3.30.420.10">
    <property type="entry name" value="Ribonuclease H-like superfamily/Ribonuclease H"/>
    <property type="match status" value="1"/>
</dbReference>
<keyword evidence="2" id="KW-0175">Coiled coil</keyword>
<dbReference type="PANTHER" id="PTHR46889">
    <property type="entry name" value="TRANSPOSASE INSF FOR INSERTION SEQUENCE IS3B-RELATED"/>
    <property type="match status" value="1"/>
</dbReference>
<evidence type="ECO:0000313" key="4">
    <source>
        <dbReference type="EMBL" id="MDW8517044.1"/>
    </source>
</evidence>
<dbReference type="InterPro" id="IPR025948">
    <property type="entry name" value="HTH-like_dom"/>
</dbReference>
<keyword evidence="5" id="KW-1185">Reference proteome</keyword>
<dbReference type="InterPro" id="IPR048020">
    <property type="entry name" value="Transpos_IS3"/>
</dbReference>
<dbReference type="InterPro" id="IPR001584">
    <property type="entry name" value="Integrase_cat-core"/>
</dbReference>
<dbReference type="SUPFAM" id="SSF46689">
    <property type="entry name" value="Homeodomain-like"/>
    <property type="match status" value="1"/>
</dbReference>
<gene>
    <name evidence="4" type="ORF">RIB56_12975</name>
</gene>
<dbReference type="InterPro" id="IPR012337">
    <property type="entry name" value="RNaseH-like_sf"/>
</dbReference>
<evidence type="ECO:0000259" key="3">
    <source>
        <dbReference type="PROSITE" id="PS50994"/>
    </source>
</evidence>
<protein>
    <submittedName>
        <fullName evidence="4">IS3 family transposase</fullName>
    </submittedName>
</protein>
<dbReference type="Gene3D" id="1.10.10.60">
    <property type="entry name" value="Homeodomain-like"/>
    <property type="match status" value="1"/>
</dbReference>
<evidence type="ECO:0000313" key="5">
    <source>
        <dbReference type="Proteomes" id="UP001284771"/>
    </source>
</evidence>
<name>A0ABU4J7Q7_9BACI</name>
<reference evidence="5" key="1">
    <citation type="submission" date="2023-07" db="EMBL/GenBank/DDBJ databases">
        <title>Draft genomic sequences of Priestia flexa CCM isolated from the soil of an abandoned mine contaminated by free cyanide in the high Andean zone of Tacna, Peru.</title>
        <authorList>
            <person name="Caceda Quiroz C.J."/>
            <person name="Maraza Chooque G.J."/>
            <person name="Fora Quispe G.L."/>
            <person name="Carpio Mamani M."/>
        </authorList>
    </citation>
    <scope>NUCLEOTIDE SEQUENCE [LARGE SCALE GENOMIC DNA]</scope>
    <source>
        <strain evidence="5">CCM</strain>
    </source>
</reference>
<organism evidence="4 5">
    <name type="scientific">Priestia flexa</name>
    <dbReference type="NCBI Taxonomy" id="86664"/>
    <lineage>
        <taxon>Bacteria</taxon>
        <taxon>Bacillati</taxon>
        <taxon>Bacillota</taxon>
        <taxon>Bacilli</taxon>
        <taxon>Bacillales</taxon>
        <taxon>Bacillaceae</taxon>
        <taxon>Priestia</taxon>
    </lineage>
</organism>
<sequence length="399" mass="46952">MGRKVYDRQFKMAAVQLVLEENLFVKEVAKELFIHPNTLYRWVSEYEEYGESAFPGRGSALYNSQYEMKKLKRENEELRKELDLPKKVPGLLEEKECVRFQFLKESKHNYNIKKACKTLNISRSGYYEYLQRKPSKRALENEVLRAEIQEIFKEHKGRYGSLRVTKVLEKKGIKVNRKRVGKLMRQMNLYAKGSRYHYKRYNKKSPSIERPNLLNQVFHTDGRNKIWVGDITYIPTQKGTLYLAVFVDMYSRKVSGWSMSTRMKDSLVIDAFLQGYNKEHPPTELIIHTDQGSQYTGSNFQAILKKYGAVSSVSRKGNPYDNALMESFYKTIKRELIHGAKFTTPEQARKEVFKYIELYYNTKRMHSSLHYLSPIGVASHTHQANAMDFPQNEKKRYSF</sequence>
<dbReference type="InterPro" id="IPR050900">
    <property type="entry name" value="Transposase_IS3/IS150/IS904"/>
</dbReference>
<accession>A0ABU4J7Q7</accession>
<dbReference type="InterPro" id="IPR009057">
    <property type="entry name" value="Homeodomain-like_sf"/>
</dbReference>
<dbReference type="SUPFAM" id="SSF53098">
    <property type="entry name" value="Ribonuclease H-like"/>
    <property type="match status" value="1"/>
</dbReference>
<dbReference type="InterPro" id="IPR036397">
    <property type="entry name" value="RNaseH_sf"/>
</dbReference>
<dbReference type="EMBL" id="JAWUZT010000037">
    <property type="protein sequence ID" value="MDW8517044.1"/>
    <property type="molecule type" value="Genomic_DNA"/>
</dbReference>
<comment type="function">
    <text evidence="1">Involved in the transposition of the insertion sequence.</text>
</comment>
<feature type="coiled-coil region" evidence="2">
    <location>
        <begin position="61"/>
        <end position="88"/>
    </location>
</feature>
<comment type="caution">
    <text evidence="4">The sequence shown here is derived from an EMBL/GenBank/DDBJ whole genome shotgun (WGS) entry which is preliminary data.</text>
</comment>
<dbReference type="Pfam" id="PF13276">
    <property type="entry name" value="HTH_21"/>
    <property type="match status" value="1"/>
</dbReference>
<feature type="domain" description="Integrase catalytic" evidence="3">
    <location>
        <begin position="207"/>
        <end position="382"/>
    </location>
</feature>